<protein>
    <submittedName>
        <fullName evidence="2">Uncharacterized protein</fullName>
    </submittedName>
</protein>
<keyword evidence="1" id="KW-0472">Membrane</keyword>
<evidence type="ECO:0000256" key="1">
    <source>
        <dbReference type="SAM" id="Phobius"/>
    </source>
</evidence>
<dbReference type="PANTHER" id="PTHR45907:SF16">
    <property type="entry name" value="SERPENTINE RECEPTOR, CLASS J"/>
    <property type="match status" value="1"/>
</dbReference>
<feature type="transmembrane region" description="Helical" evidence="1">
    <location>
        <begin position="173"/>
        <end position="195"/>
    </location>
</feature>
<comment type="caution">
    <text evidence="2">The sequence shown here is derived from an EMBL/GenBank/DDBJ whole genome shotgun (WGS) entry which is preliminary data.</text>
</comment>
<accession>A0A811K142</accession>
<dbReference type="AlphaFoldDB" id="A0A811K142"/>
<dbReference type="EMBL" id="CAJFDH010000002">
    <property type="protein sequence ID" value="CAD5209590.1"/>
    <property type="molecule type" value="Genomic_DNA"/>
</dbReference>
<gene>
    <name evidence="2" type="ORF">BOKJ2_LOCUS2763</name>
</gene>
<reference evidence="2" key="1">
    <citation type="submission" date="2020-09" db="EMBL/GenBank/DDBJ databases">
        <authorList>
            <person name="Kikuchi T."/>
        </authorList>
    </citation>
    <scope>NUCLEOTIDE SEQUENCE</scope>
    <source>
        <strain evidence="2">SH1</strain>
    </source>
</reference>
<proteinExistence type="predicted"/>
<dbReference type="InterPro" id="IPR019423">
    <property type="entry name" value="7TM_GPCR_serpentine_rcpt_Srj"/>
</dbReference>
<evidence type="ECO:0000313" key="3">
    <source>
        <dbReference type="Proteomes" id="UP000614601"/>
    </source>
</evidence>
<keyword evidence="1" id="KW-1133">Transmembrane helix</keyword>
<name>A0A811K142_9BILA</name>
<keyword evidence="1" id="KW-0812">Transmembrane</keyword>
<dbReference type="SUPFAM" id="SSF81321">
    <property type="entry name" value="Family A G protein-coupled receptor-like"/>
    <property type="match status" value="1"/>
</dbReference>
<dbReference type="Pfam" id="PF10326">
    <property type="entry name" value="7TM_GPCR_Str"/>
    <property type="match status" value="1"/>
</dbReference>
<keyword evidence="3" id="KW-1185">Reference proteome</keyword>
<dbReference type="InterPro" id="IPR019428">
    <property type="entry name" value="7TM_GPCR_serpentine_rcpt_Str"/>
</dbReference>
<dbReference type="Gene3D" id="1.20.1070.10">
    <property type="entry name" value="Rhodopsin 7-helix transmembrane proteins"/>
    <property type="match status" value="1"/>
</dbReference>
<sequence length="266" mass="29792">MEVCQMRDAGLFFINDNPLFHSISNTTAMNLSALWMMGVYSAIMNIGFQFYHRYKVVVKGTPGTKQETYIGFAFCMGVCTVLAYTEVFSWIRSDEDPAYAKELENDAFFKGRKVAFSVSDPTKFKCLVHLVISQAFIIGVYGVVAYCYFKILSEMSDKTSKMSKITMKANKTLNRAMLIQAVFPFILIGVPYIIGLSFTFLHIKGPILAQVLTLSITLLPIANSLTLLSAIPTYRRKFFEMVGVKNTKIISSTTLASKTRLSTEDA</sequence>
<dbReference type="Proteomes" id="UP000783686">
    <property type="component" value="Unassembled WGS sequence"/>
</dbReference>
<feature type="transmembrane region" description="Helical" evidence="1">
    <location>
        <begin position="207"/>
        <end position="231"/>
    </location>
</feature>
<evidence type="ECO:0000313" key="2">
    <source>
        <dbReference type="EMBL" id="CAD5209590.1"/>
    </source>
</evidence>
<feature type="transmembrane region" description="Helical" evidence="1">
    <location>
        <begin position="28"/>
        <end position="48"/>
    </location>
</feature>
<feature type="transmembrane region" description="Helical" evidence="1">
    <location>
        <begin position="69"/>
        <end position="91"/>
    </location>
</feature>
<organism evidence="2 3">
    <name type="scientific">Bursaphelenchus okinawaensis</name>
    <dbReference type="NCBI Taxonomy" id="465554"/>
    <lineage>
        <taxon>Eukaryota</taxon>
        <taxon>Metazoa</taxon>
        <taxon>Ecdysozoa</taxon>
        <taxon>Nematoda</taxon>
        <taxon>Chromadorea</taxon>
        <taxon>Rhabditida</taxon>
        <taxon>Tylenchina</taxon>
        <taxon>Tylenchomorpha</taxon>
        <taxon>Aphelenchoidea</taxon>
        <taxon>Aphelenchoididae</taxon>
        <taxon>Bursaphelenchus</taxon>
    </lineage>
</organism>
<dbReference type="OrthoDB" id="5799925at2759"/>
<dbReference type="EMBL" id="CAJFCW020000002">
    <property type="protein sequence ID" value="CAG9089664.1"/>
    <property type="molecule type" value="Genomic_DNA"/>
</dbReference>
<dbReference type="Proteomes" id="UP000614601">
    <property type="component" value="Unassembled WGS sequence"/>
</dbReference>
<dbReference type="PANTHER" id="PTHR45907">
    <property type="entry name" value="SERPENTINE RECEPTOR, CLASS J"/>
    <property type="match status" value="1"/>
</dbReference>
<feature type="transmembrane region" description="Helical" evidence="1">
    <location>
        <begin position="127"/>
        <end position="152"/>
    </location>
</feature>